<accession>A0A0H5QIF3</accession>
<organism evidence="2">
    <name type="scientific">uncultured prokaryote</name>
    <dbReference type="NCBI Taxonomy" id="198431"/>
    <lineage>
        <taxon>unclassified sequences</taxon>
        <taxon>environmental samples</taxon>
    </lineage>
</organism>
<name>A0A0H5QIF3_9ZZZZ</name>
<sequence length="121" mass="13437">MTQLTQRQAAQQWGIAWTTFRRAVKAGKVSVGADKRVDVAEMLRVYGEPVAQPETGASGPGGTSPGPPMVDAELAQLRADLAAMTVDRDRLRELVTAKDETIAAMRLLTHQKPEKRRWWPW</sequence>
<dbReference type="AlphaFoldDB" id="A0A0H5QIF3"/>
<evidence type="ECO:0000313" key="2">
    <source>
        <dbReference type="EMBL" id="CRY95637.1"/>
    </source>
</evidence>
<evidence type="ECO:0000256" key="1">
    <source>
        <dbReference type="SAM" id="MobiDB-lite"/>
    </source>
</evidence>
<dbReference type="EMBL" id="LN853318">
    <property type="protein sequence ID" value="CRY95637.1"/>
    <property type="molecule type" value="Genomic_DNA"/>
</dbReference>
<protein>
    <submittedName>
        <fullName evidence="2">Uncharacterized protein</fullName>
    </submittedName>
</protein>
<reference evidence="2" key="2">
    <citation type="submission" date="2015-07" db="EMBL/GenBank/DDBJ databases">
        <title>Plasmids, circular viruses and viroids from rat gut.</title>
        <authorList>
            <person name="Jorgensen T.J."/>
            <person name="Hansen M.A."/>
            <person name="Xu Z."/>
            <person name="Tabak M.A."/>
            <person name="Sorensen S.J."/>
            <person name="Hansen L.H."/>
        </authorList>
    </citation>
    <scope>NUCLEOTIDE SEQUENCE</scope>
    <source>
        <plasmid evidence="2">pRGRH0700</plasmid>
    </source>
</reference>
<keyword evidence="2" id="KW-0614">Plasmid</keyword>
<proteinExistence type="predicted"/>
<reference evidence="2" key="1">
    <citation type="submission" date="2015-06" db="EMBL/GenBank/DDBJ databases">
        <authorList>
            <person name="Joergensen T."/>
        </authorList>
    </citation>
    <scope>NUCLEOTIDE SEQUENCE</scope>
    <source>
        <plasmid evidence="2">pRGRH0700</plasmid>
    </source>
</reference>
<feature type="region of interest" description="Disordered" evidence="1">
    <location>
        <begin position="49"/>
        <end position="69"/>
    </location>
</feature>
<geneLocation type="plasmid" evidence="2">
    <name>pRGRH0700</name>
</geneLocation>